<dbReference type="Proteomes" id="UP000695000">
    <property type="component" value="Unplaced"/>
</dbReference>
<dbReference type="PANTHER" id="PTHR24036">
    <property type="entry name" value="SKELETOR-RELATED"/>
    <property type="match status" value="1"/>
</dbReference>
<keyword evidence="2" id="KW-0812">Transmembrane</keyword>
<reference evidence="7" key="1">
    <citation type="submission" date="2025-08" db="UniProtKB">
        <authorList>
            <consortium name="RefSeq"/>
        </authorList>
    </citation>
    <scope>IDENTIFICATION</scope>
    <source>
        <tissue evidence="7">Whole Larva</tissue>
    </source>
</reference>
<feature type="domain" description="DOMON" evidence="4">
    <location>
        <begin position="304"/>
        <end position="436"/>
    </location>
</feature>
<keyword evidence="3" id="KW-0732">Signal</keyword>
<dbReference type="Pfam" id="PF03351">
    <property type="entry name" value="DOMON"/>
    <property type="match status" value="1"/>
</dbReference>
<feature type="domain" description="DM13" evidence="5">
    <location>
        <begin position="36"/>
        <end position="147"/>
    </location>
</feature>
<name>A0ABM1MAJ7_NICVS</name>
<protein>
    <submittedName>
        <fullName evidence="7">Protein Skeletor, isoforms B/C</fullName>
    </submittedName>
</protein>
<dbReference type="SMART" id="SM00686">
    <property type="entry name" value="DM13"/>
    <property type="match status" value="2"/>
</dbReference>
<evidence type="ECO:0000256" key="3">
    <source>
        <dbReference type="SAM" id="SignalP"/>
    </source>
</evidence>
<evidence type="ECO:0000259" key="4">
    <source>
        <dbReference type="PROSITE" id="PS50836"/>
    </source>
</evidence>
<dbReference type="RefSeq" id="XP_017771597.1">
    <property type="nucleotide sequence ID" value="XM_017916108.1"/>
</dbReference>
<feature type="domain" description="DM13" evidence="5">
    <location>
        <begin position="159"/>
        <end position="263"/>
    </location>
</feature>
<keyword evidence="2" id="KW-1133">Transmembrane helix</keyword>
<dbReference type="CDD" id="cd09631">
    <property type="entry name" value="DOMON_DOH"/>
    <property type="match status" value="1"/>
</dbReference>
<evidence type="ECO:0000313" key="6">
    <source>
        <dbReference type="Proteomes" id="UP000695000"/>
    </source>
</evidence>
<evidence type="ECO:0000259" key="5">
    <source>
        <dbReference type="PROSITE" id="PS51549"/>
    </source>
</evidence>
<dbReference type="InterPro" id="IPR045266">
    <property type="entry name" value="DOH_DOMON"/>
</dbReference>
<dbReference type="SMART" id="SM00664">
    <property type="entry name" value="DoH"/>
    <property type="match status" value="1"/>
</dbReference>
<keyword evidence="6" id="KW-1185">Reference proteome</keyword>
<gene>
    <name evidence="7" type="primary">LOC108558998</name>
</gene>
<dbReference type="InterPro" id="IPR005018">
    <property type="entry name" value="DOMON_domain"/>
</dbReference>
<organism evidence="6 7">
    <name type="scientific">Nicrophorus vespilloides</name>
    <name type="common">Boreal carrion beetle</name>
    <dbReference type="NCBI Taxonomy" id="110193"/>
    <lineage>
        <taxon>Eukaryota</taxon>
        <taxon>Metazoa</taxon>
        <taxon>Ecdysozoa</taxon>
        <taxon>Arthropoda</taxon>
        <taxon>Hexapoda</taxon>
        <taxon>Insecta</taxon>
        <taxon>Pterygota</taxon>
        <taxon>Neoptera</taxon>
        <taxon>Endopterygota</taxon>
        <taxon>Coleoptera</taxon>
        <taxon>Polyphaga</taxon>
        <taxon>Staphyliniformia</taxon>
        <taxon>Silphidae</taxon>
        <taxon>Nicrophorinae</taxon>
        <taxon>Nicrophorus</taxon>
    </lineage>
</organism>
<dbReference type="InterPro" id="IPR052126">
    <property type="entry name" value="Spindle_Org/Thrombomodulin"/>
</dbReference>
<feature type="chain" id="PRO_5045904721" evidence="3">
    <location>
        <begin position="28"/>
        <end position="725"/>
    </location>
</feature>
<feature type="signal peptide" evidence="3">
    <location>
        <begin position="1"/>
        <end position="27"/>
    </location>
</feature>
<dbReference type="PROSITE" id="PS50836">
    <property type="entry name" value="DOMON"/>
    <property type="match status" value="1"/>
</dbReference>
<evidence type="ECO:0000256" key="1">
    <source>
        <dbReference type="ARBA" id="ARBA00022737"/>
    </source>
</evidence>
<feature type="transmembrane region" description="Helical" evidence="2">
    <location>
        <begin position="698"/>
        <end position="717"/>
    </location>
</feature>
<dbReference type="PROSITE" id="PS51549">
    <property type="entry name" value="DM13"/>
    <property type="match status" value="2"/>
</dbReference>
<proteinExistence type="predicted"/>
<dbReference type="PANTHER" id="PTHR24036:SF5">
    <property type="entry name" value="THROMBOMODULIN"/>
    <property type="match status" value="1"/>
</dbReference>
<dbReference type="GeneID" id="108558998"/>
<evidence type="ECO:0000313" key="7">
    <source>
        <dbReference type="RefSeq" id="XP_017771597.1"/>
    </source>
</evidence>
<keyword evidence="2" id="KW-0472">Membrane</keyword>
<accession>A0ABM1MAJ7</accession>
<dbReference type="Pfam" id="PF10517">
    <property type="entry name" value="DM13"/>
    <property type="match status" value="2"/>
</dbReference>
<evidence type="ECO:0000256" key="2">
    <source>
        <dbReference type="SAM" id="Phobius"/>
    </source>
</evidence>
<keyword evidence="1" id="KW-0677">Repeat</keyword>
<dbReference type="InterPro" id="IPR019545">
    <property type="entry name" value="DM13_domain"/>
</dbReference>
<sequence>MTTEMGSRCSGALGLLLLVAIATTANGRKHSEPYYGVLIGQLQNFAHGINGTAYAVDESTIFIKGFSYDGTGPDAFFWIGNSPRPSPEGYIIPYPEDYVGRDPPVLRAYKNADVILRLPMGKRIKDIRWLSVWCRRFTVDFGEVFIPPNLEVPKPRVLPEFKRLAHGLRSDNISILDAKTFYIPNLHYDGAGPDAYFWVGNGTEPTPFGIKVANEMGSLDPLRGYQGEDIEIQLPASLTVYDIDWLAVWCVQYRHNFGHVMLPKDLDVPPALGQTKISPPWWYNPTSSTGRPSAPTNCREFLDKRMQVRWEPKGDQVQITLSARIREDQYMAFGLSGAQNRPQMVGGDVTVAFYDTETRTFRAVDYYMSHTAQCDGKSGVCPDERIGGRDDVTIVSGDRKNGVTTVTYTRPLQTNEAVNDRAIPTDGQVSVIAAFGPLNARKEANAHSITDKTTVDLKINFSDLDDAGCTGSLENLVDPDGPKPWPPLRILGEVTFTARIGPTGGKRGYTPITGQPSWGIAWYINDMLIPELYLERGQTYTFLVEGGDDSTNPARYHPFYITDSREGGYGQKTPRDQRKQKVFAGVSFDHDGYPYPTASGRYCEWAHKSIDKSAETETFAEYVETLRLECDNGLPGFLNWTVPMDAPDLLYYQCYTHNNLGWKINIVDPGYIDMQNGSGSGGGSSTSSGHRMIGVGHVPSTTALTALCLLILAALSIHTRRGRIF</sequence>